<protein>
    <submittedName>
        <fullName evidence="1">Uncharacterized protein</fullName>
    </submittedName>
</protein>
<dbReference type="EMBL" id="KN880768">
    <property type="protein sequence ID" value="KIY62585.1"/>
    <property type="molecule type" value="Genomic_DNA"/>
</dbReference>
<reference evidence="1 2" key="1">
    <citation type="journal article" date="2015" name="Fungal Genet. Biol.">
        <title>Evolution of novel wood decay mechanisms in Agaricales revealed by the genome sequences of Fistulina hepatica and Cylindrobasidium torrendii.</title>
        <authorList>
            <person name="Floudas D."/>
            <person name="Held B.W."/>
            <person name="Riley R."/>
            <person name="Nagy L.G."/>
            <person name="Koehler G."/>
            <person name="Ransdell A.S."/>
            <person name="Younus H."/>
            <person name="Chow J."/>
            <person name="Chiniquy J."/>
            <person name="Lipzen A."/>
            <person name="Tritt A."/>
            <person name="Sun H."/>
            <person name="Haridas S."/>
            <person name="LaButti K."/>
            <person name="Ohm R.A."/>
            <person name="Kues U."/>
            <person name="Blanchette R.A."/>
            <person name="Grigoriev I.V."/>
            <person name="Minto R.E."/>
            <person name="Hibbett D.S."/>
        </authorList>
    </citation>
    <scope>NUCLEOTIDE SEQUENCE [LARGE SCALE GENOMIC DNA]</scope>
    <source>
        <strain evidence="1 2">FP15055 ss-10</strain>
    </source>
</reference>
<proteinExistence type="predicted"/>
<accession>A0A0D7AX65</accession>
<gene>
    <name evidence="1" type="ORF">CYLTODRAFT_426804</name>
</gene>
<dbReference type="Proteomes" id="UP000054007">
    <property type="component" value="Unassembled WGS sequence"/>
</dbReference>
<dbReference type="AlphaFoldDB" id="A0A0D7AX65"/>
<evidence type="ECO:0000313" key="2">
    <source>
        <dbReference type="Proteomes" id="UP000054007"/>
    </source>
</evidence>
<keyword evidence="2" id="KW-1185">Reference proteome</keyword>
<evidence type="ECO:0000313" key="1">
    <source>
        <dbReference type="EMBL" id="KIY62585.1"/>
    </source>
</evidence>
<organism evidence="1 2">
    <name type="scientific">Cylindrobasidium torrendii FP15055 ss-10</name>
    <dbReference type="NCBI Taxonomy" id="1314674"/>
    <lineage>
        <taxon>Eukaryota</taxon>
        <taxon>Fungi</taxon>
        <taxon>Dikarya</taxon>
        <taxon>Basidiomycota</taxon>
        <taxon>Agaricomycotina</taxon>
        <taxon>Agaricomycetes</taxon>
        <taxon>Agaricomycetidae</taxon>
        <taxon>Agaricales</taxon>
        <taxon>Marasmiineae</taxon>
        <taxon>Physalacriaceae</taxon>
        <taxon>Cylindrobasidium</taxon>
    </lineage>
</organism>
<sequence>MRLGELLAGLPTDICRLIFEEYALQSTKSALKLLYVSKTVGQWIKPLLYYDVSISQPAQTRGLLDSLQRQDVITTQNALSSLSIEWTPSMLMMDGDGSLDQLTSLYRFTRTLSICTPPNMGQTNALGNEHYALLRRVCQNGCLESFHQDVGLSDKIFECLSSAKVPRWSLAWLVYSGPPTPEQPGRFYHTLSEHLPGLTHLSLTARVAFDVSSGIHRHFLPLARTGSLPASLKVVLIVFRSPRLFVPQLQDGIEDPRIVFVNFEPTHRKYDALKHSRVTGLLRLRAKPTTSSRYLAVNLDEMWKLGEQIVRDRLLSPG</sequence>
<name>A0A0D7AX65_9AGAR</name>